<dbReference type="AlphaFoldDB" id="A0A5J4SYA2"/>
<reference evidence="1" key="1">
    <citation type="submission" date="2019-03" db="EMBL/GenBank/DDBJ databases">
        <title>Single cell metagenomics reveals metabolic interactions within the superorganism composed of flagellate Streblomastix strix and complex community of Bacteroidetes bacteria on its surface.</title>
        <authorList>
            <person name="Treitli S.C."/>
            <person name="Kolisko M."/>
            <person name="Husnik F."/>
            <person name="Keeling P."/>
            <person name="Hampl V."/>
        </authorList>
    </citation>
    <scope>NUCLEOTIDE SEQUENCE</scope>
    <source>
        <strain evidence="1">STM</strain>
    </source>
</reference>
<protein>
    <recommendedName>
        <fullName evidence="2">DUF5119 domain-containing protein</fullName>
    </recommendedName>
</protein>
<dbReference type="PROSITE" id="PS51257">
    <property type="entry name" value="PROKAR_LIPOPROTEIN"/>
    <property type="match status" value="1"/>
</dbReference>
<organism evidence="1">
    <name type="scientific">termite gut metagenome</name>
    <dbReference type="NCBI Taxonomy" id="433724"/>
    <lineage>
        <taxon>unclassified sequences</taxon>
        <taxon>metagenomes</taxon>
        <taxon>organismal metagenomes</taxon>
    </lineage>
</organism>
<dbReference type="EMBL" id="SNRY01000032">
    <property type="protein sequence ID" value="KAA6350155.1"/>
    <property type="molecule type" value="Genomic_DNA"/>
</dbReference>
<name>A0A5J4SYA2_9ZZZZ</name>
<comment type="caution">
    <text evidence="1">The sequence shown here is derived from an EMBL/GenBank/DDBJ whole genome shotgun (WGS) entry which is preliminary data.</text>
</comment>
<dbReference type="InterPro" id="IPR014941">
    <property type="entry name" value="FimB/Mfa2/Mfa3"/>
</dbReference>
<dbReference type="Pfam" id="PF08842">
    <property type="entry name" value="Mfa2"/>
    <property type="match status" value="1"/>
</dbReference>
<proteinExistence type="predicted"/>
<evidence type="ECO:0000313" key="1">
    <source>
        <dbReference type="EMBL" id="KAA6350155.1"/>
    </source>
</evidence>
<sequence length="289" mass="31851">MKKTVSSTLRSLCLIINISLGLSSCIEVPLYDTEHPDYGIITTLTTDWSNRTDGVSIPAAYQVRIGEDYNELLRGETNSIDYSFSSGVYRIRAYNPADRIVVGDMEASVVATDTDGFVESQPGWFFTASEEVFISNDRDESITIVMQQQVRQLDLVFTFVSARANKLTSIDAILGGVAGSLDIDYGVVTGTPVSVKPEFVKQSEGVYRATMRLLGVTGDTQMLWVRLSFGGLWEAPVVTDLSLRLADFNADKKTPLLLSTQLVEVQTELGFTVSFGEWKVGEEIEVVVR</sequence>
<accession>A0A5J4SYA2</accession>
<evidence type="ECO:0008006" key="2">
    <source>
        <dbReference type="Google" id="ProtNLM"/>
    </source>
</evidence>
<gene>
    <name evidence="1" type="ORF">EZS27_002421</name>
</gene>